<feature type="region of interest" description="Disordered" evidence="9">
    <location>
        <begin position="1"/>
        <end position="36"/>
    </location>
</feature>
<feature type="transmembrane region" description="Helical" evidence="8">
    <location>
        <begin position="331"/>
        <end position="349"/>
    </location>
</feature>
<dbReference type="PANTHER" id="PTHR30614">
    <property type="entry name" value="MEMBRANE COMPONENT OF AMINO ACID ABC TRANSPORTER"/>
    <property type="match status" value="1"/>
</dbReference>
<keyword evidence="3 8" id="KW-0813">Transport</keyword>
<dbReference type="AlphaFoldDB" id="A0A7H1N6G8"/>
<evidence type="ECO:0000256" key="6">
    <source>
        <dbReference type="ARBA" id="ARBA00022989"/>
    </source>
</evidence>
<protein>
    <submittedName>
        <fullName evidence="11">Amino acid ABC transporter permease</fullName>
    </submittedName>
</protein>
<evidence type="ECO:0000256" key="4">
    <source>
        <dbReference type="ARBA" id="ARBA00022475"/>
    </source>
</evidence>
<feature type="transmembrane region" description="Helical" evidence="8">
    <location>
        <begin position="220"/>
        <end position="246"/>
    </location>
</feature>
<evidence type="ECO:0000259" key="10">
    <source>
        <dbReference type="PROSITE" id="PS50928"/>
    </source>
</evidence>
<evidence type="ECO:0000313" key="11">
    <source>
        <dbReference type="EMBL" id="QNT71304.1"/>
    </source>
</evidence>
<accession>A0A7H1N6G8</accession>
<feature type="transmembrane region" description="Helical" evidence="8">
    <location>
        <begin position="258"/>
        <end position="276"/>
    </location>
</feature>
<evidence type="ECO:0000256" key="7">
    <source>
        <dbReference type="ARBA" id="ARBA00023136"/>
    </source>
</evidence>
<feature type="transmembrane region" description="Helical" evidence="8">
    <location>
        <begin position="189"/>
        <end position="208"/>
    </location>
</feature>
<keyword evidence="4" id="KW-1003">Cell membrane</keyword>
<dbReference type="InterPro" id="IPR010065">
    <property type="entry name" value="AA_ABC_transptr_permease_3TM"/>
</dbReference>
<feature type="transmembrane region" description="Helical" evidence="8">
    <location>
        <begin position="154"/>
        <end position="177"/>
    </location>
</feature>
<gene>
    <name evidence="11" type="ORF">HQ394_12635</name>
</gene>
<comment type="similarity">
    <text evidence="2">Belongs to the binding-protein-dependent transport system permease family. HisMQ subfamily.</text>
</comment>
<dbReference type="PANTHER" id="PTHR30614:SF41">
    <property type="entry name" value="INNER MEMBRANE AMINO-ACID ABC TRANSPORTER PERMEASE PROTEIN YHDY"/>
    <property type="match status" value="1"/>
</dbReference>
<sequence>MSGDQPQQEPPFEETPDEIFAREEEPVEAIAAQPSPQQQAPGLLRVLTGWARENLFSSAGNTLLTLLCLWLLWVAVPPFVQWAFTGAIWSTADPALCRTAEGACWAFIHDKYRFIFFGLYPYTEQWRPVLAMALFIVLIAISCYPPFWRWWLALAWPLVLISCAVLMWGGVLGLTFVPTDAWGGLPLTLILAAVGMIGSFPMAILLALGRRSELPAIRAVCVGFIEFVRGVPLISVLFMASVMFPLFLPEGVTVNKLLRAQVGIILFTAAYLAEAVRGGLQAVPRGQYEAADALGLGYWQKTGLIVLPQALKVAIPPLVNQFISMFKDTSLVIIIGLFDLLTTAKTALADPQWRPFFIESYAFVALIYWSFCFFMSRYSLFIERRLAVGHKRA</sequence>
<dbReference type="InterPro" id="IPR035906">
    <property type="entry name" value="MetI-like_sf"/>
</dbReference>
<organism evidence="11 12">
    <name type="scientific">Defluviicoccus vanus</name>
    <dbReference type="NCBI Taxonomy" id="111831"/>
    <lineage>
        <taxon>Bacteria</taxon>
        <taxon>Pseudomonadati</taxon>
        <taxon>Pseudomonadota</taxon>
        <taxon>Alphaproteobacteria</taxon>
        <taxon>Rhodospirillales</taxon>
        <taxon>Rhodospirillaceae</taxon>
        <taxon>Defluviicoccus</taxon>
    </lineage>
</organism>
<dbReference type="KEGG" id="dvn:HQ394_12635"/>
<evidence type="ECO:0000256" key="8">
    <source>
        <dbReference type="RuleBase" id="RU363032"/>
    </source>
</evidence>
<evidence type="ECO:0000256" key="2">
    <source>
        <dbReference type="ARBA" id="ARBA00010072"/>
    </source>
</evidence>
<evidence type="ECO:0000256" key="3">
    <source>
        <dbReference type="ARBA" id="ARBA00022448"/>
    </source>
</evidence>
<dbReference type="GO" id="GO:0043190">
    <property type="term" value="C:ATP-binding cassette (ABC) transporter complex"/>
    <property type="evidence" value="ECO:0007669"/>
    <property type="project" value="InterPro"/>
</dbReference>
<feature type="transmembrane region" description="Helical" evidence="8">
    <location>
        <begin position="55"/>
        <end position="76"/>
    </location>
</feature>
<dbReference type="PROSITE" id="PS50928">
    <property type="entry name" value="ABC_TM1"/>
    <property type="match status" value="1"/>
</dbReference>
<keyword evidence="7 8" id="KW-0472">Membrane</keyword>
<feature type="domain" description="ABC transmembrane type-1" evidence="10">
    <location>
        <begin position="185"/>
        <end position="379"/>
    </location>
</feature>
<dbReference type="GO" id="GO:0022857">
    <property type="term" value="F:transmembrane transporter activity"/>
    <property type="evidence" value="ECO:0007669"/>
    <property type="project" value="InterPro"/>
</dbReference>
<feature type="transmembrane region" description="Helical" evidence="8">
    <location>
        <begin position="129"/>
        <end position="147"/>
    </location>
</feature>
<evidence type="ECO:0000313" key="12">
    <source>
        <dbReference type="Proteomes" id="UP000516369"/>
    </source>
</evidence>
<dbReference type="InterPro" id="IPR043429">
    <property type="entry name" value="ArtM/GltK/GlnP/TcyL/YhdX-like"/>
</dbReference>
<dbReference type="GO" id="GO:0006865">
    <property type="term" value="P:amino acid transport"/>
    <property type="evidence" value="ECO:0007669"/>
    <property type="project" value="TreeGrafter"/>
</dbReference>
<keyword evidence="6 8" id="KW-1133">Transmembrane helix</keyword>
<dbReference type="Gene3D" id="1.10.3720.10">
    <property type="entry name" value="MetI-like"/>
    <property type="match status" value="1"/>
</dbReference>
<keyword evidence="12" id="KW-1185">Reference proteome</keyword>
<keyword evidence="5 8" id="KW-0812">Transmembrane</keyword>
<dbReference type="InterPro" id="IPR000515">
    <property type="entry name" value="MetI-like"/>
</dbReference>
<dbReference type="CDD" id="cd06261">
    <property type="entry name" value="TM_PBP2"/>
    <property type="match status" value="1"/>
</dbReference>
<evidence type="ECO:0000256" key="5">
    <source>
        <dbReference type="ARBA" id="ARBA00022692"/>
    </source>
</evidence>
<evidence type="ECO:0000256" key="1">
    <source>
        <dbReference type="ARBA" id="ARBA00004429"/>
    </source>
</evidence>
<name>A0A7H1N6G8_9PROT</name>
<proteinExistence type="inferred from homology"/>
<reference evidence="11 12" key="1">
    <citation type="submission" date="2020-05" db="EMBL/GenBank/DDBJ databases">
        <title>Complete closed genome sequence of Defluviicoccus vanus.</title>
        <authorList>
            <person name="Bessarab I."/>
            <person name="Arumugam K."/>
            <person name="Maszenan A.M."/>
            <person name="Seviour R.J."/>
            <person name="Williams R.B."/>
        </authorList>
    </citation>
    <scope>NUCLEOTIDE SEQUENCE [LARGE SCALE GENOMIC DNA]</scope>
    <source>
        <strain evidence="11 12">Ben 114</strain>
    </source>
</reference>
<dbReference type="NCBIfam" id="TIGR01726">
    <property type="entry name" value="HEQRo_perm_3TM"/>
    <property type="match status" value="1"/>
</dbReference>
<comment type="subcellular location">
    <subcellularLocation>
        <location evidence="1">Cell inner membrane</location>
        <topology evidence="1">Multi-pass membrane protein</topology>
    </subcellularLocation>
    <subcellularLocation>
        <location evidence="8">Cell membrane</location>
        <topology evidence="8">Multi-pass membrane protein</topology>
    </subcellularLocation>
</comment>
<dbReference type="Proteomes" id="UP000516369">
    <property type="component" value="Chromosome"/>
</dbReference>
<dbReference type="Pfam" id="PF00528">
    <property type="entry name" value="BPD_transp_1"/>
    <property type="match status" value="1"/>
</dbReference>
<dbReference type="EMBL" id="CP053923">
    <property type="protein sequence ID" value="QNT71304.1"/>
    <property type="molecule type" value="Genomic_DNA"/>
</dbReference>
<dbReference type="SUPFAM" id="SSF161098">
    <property type="entry name" value="MetI-like"/>
    <property type="match status" value="1"/>
</dbReference>
<feature type="transmembrane region" description="Helical" evidence="8">
    <location>
        <begin position="361"/>
        <end position="382"/>
    </location>
</feature>
<evidence type="ECO:0000256" key="9">
    <source>
        <dbReference type="SAM" id="MobiDB-lite"/>
    </source>
</evidence>